<keyword evidence="2" id="KW-1185">Reference proteome</keyword>
<accession>A0A090QNR5</accession>
<reference evidence="1" key="1">
    <citation type="journal article" date="2014" name="Genome Announc.">
        <title>Draft Genome Sequences of Marine Flavobacterium Nonlabens Strains NR17, NR24, NR27, NR32, NR33, and Ara13.</title>
        <authorList>
            <person name="Nakanishi M."/>
            <person name="Meirelles P."/>
            <person name="Suzuki R."/>
            <person name="Takatani N."/>
            <person name="Mino S."/>
            <person name="Suda W."/>
            <person name="Oshima K."/>
            <person name="Hattori M."/>
            <person name="Ohkuma M."/>
            <person name="Hosokawa M."/>
            <person name="Miyashita K."/>
            <person name="Thompson F.L."/>
            <person name="Niwa A."/>
            <person name="Sawabe T."/>
            <person name="Sawabe T."/>
        </authorList>
    </citation>
    <scope>NUCLEOTIDE SEQUENCE [LARGE SCALE GENOMIC DNA]</scope>
    <source>
        <strain evidence="1">JCM 19294</strain>
    </source>
</reference>
<dbReference type="InterPro" id="IPR015003">
    <property type="entry name" value="DUF1853"/>
</dbReference>
<proteinExistence type="predicted"/>
<gene>
    <name evidence="1" type="ORF">JCM19294_652</name>
</gene>
<evidence type="ECO:0008006" key="3">
    <source>
        <dbReference type="Google" id="ProtNLM"/>
    </source>
</evidence>
<dbReference type="eggNOG" id="COG3782">
    <property type="taxonomic scope" value="Bacteria"/>
</dbReference>
<evidence type="ECO:0000313" key="1">
    <source>
        <dbReference type="EMBL" id="GAK97146.1"/>
    </source>
</evidence>
<organism evidence="1 2">
    <name type="scientific">Nonlabens tegetincola</name>
    <dbReference type="NCBI Taxonomy" id="323273"/>
    <lineage>
        <taxon>Bacteria</taxon>
        <taxon>Pseudomonadati</taxon>
        <taxon>Bacteroidota</taxon>
        <taxon>Flavobacteriia</taxon>
        <taxon>Flavobacteriales</taxon>
        <taxon>Flavobacteriaceae</taxon>
        <taxon>Nonlabens</taxon>
    </lineage>
</organism>
<dbReference type="AlphaFoldDB" id="A0A090QNR5"/>
<dbReference type="STRING" id="319236.BST91_04550"/>
<evidence type="ECO:0000313" key="2">
    <source>
        <dbReference type="Proteomes" id="UP000029221"/>
    </source>
</evidence>
<comment type="caution">
    <text evidence="1">The sequence shown here is derived from an EMBL/GenBank/DDBJ whole genome shotgun (WGS) entry which is preliminary data.</text>
</comment>
<dbReference type="Pfam" id="PF08907">
    <property type="entry name" value="DUF1853"/>
    <property type="match status" value="1"/>
</dbReference>
<dbReference type="Proteomes" id="UP000029221">
    <property type="component" value="Unassembled WGS sequence"/>
</dbReference>
<name>A0A090QNR5_9FLAO</name>
<dbReference type="EMBL" id="BBML01000004">
    <property type="protein sequence ID" value="GAK97146.1"/>
    <property type="molecule type" value="Genomic_DNA"/>
</dbReference>
<sequence>MNDTYKRFEAFFTTRNFWKGNLSGMEQFALDSLDFSHLKESTSKIDLPNIPPNTVLGKRAEYFFKFCVEQSKNYDVLLSNEQIFSNKETLGEIDYILQNKITGKQLHVELVYKFYIYDPCATGKSNLLDDSRVRELSRYVGPNRRDTFLKKFHRLQQHQLPLLYRKETRKTLEKLEINVDELKQQVCFLAHVFIPQDHWNKPFPFINKACISGYYLDYNTFAKAYSSHTYFLPHKHLWKSHVHELEVSYNHSTILPIVQESLKRGYAPMLWKQLAEDSFERFFVTMPKDGIRII</sequence>
<protein>
    <recommendedName>
        <fullName evidence="3">DUF1853 domain-containing protein</fullName>
    </recommendedName>
</protein>
<dbReference type="RefSeq" id="WP_042278687.1">
    <property type="nucleotide sequence ID" value="NZ_BBML01000004.1"/>
</dbReference>